<protein>
    <submittedName>
        <fullName evidence="1">Uncharacterized protein</fullName>
    </submittedName>
</protein>
<proteinExistence type="predicted"/>
<accession>A0ABX2RS00</accession>
<name>A0ABX2RS00_9ACTN</name>
<gene>
    <name evidence="1" type="ORF">HDA35_003742</name>
</gene>
<dbReference type="EMBL" id="JACCCQ010000001">
    <property type="protein sequence ID" value="NYF57911.1"/>
    <property type="molecule type" value="Genomic_DNA"/>
</dbReference>
<sequence length="36" mass="3803">MPMTRAGATRIGVRAAALAIVALVIGTVRIAQLQRR</sequence>
<comment type="caution">
    <text evidence="1">The sequence shown here is derived from an EMBL/GenBank/DDBJ whole genome shotgun (WGS) entry which is preliminary data.</text>
</comment>
<keyword evidence="2" id="KW-1185">Reference proteome</keyword>
<organism evidence="1 2">
    <name type="scientific">Micromonospora purpureochromogenes</name>
    <dbReference type="NCBI Taxonomy" id="47872"/>
    <lineage>
        <taxon>Bacteria</taxon>
        <taxon>Bacillati</taxon>
        <taxon>Actinomycetota</taxon>
        <taxon>Actinomycetes</taxon>
        <taxon>Micromonosporales</taxon>
        <taxon>Micromonosporaceae</taxon>
        <taxon>Micromonospora</taxon>
    </lineage>
</organism>
<dbReference type="Proteomes" id="UP000631553">
    <property type="component" value="Unassembled WGS sequence"/>
</dbReference>
<evidence type="ECO:0000313" key="1">
    <source>
        <dbReference type="EMBL" id="NYF57911.1"/>
    </source>
</evidence>
<evidence type="ECO:0000313" key="2">
    <source>
        <dbReference type="Proteomes" id="UP000631553"/>
    </source>
</evidence>
<reference evidence="1 2" key="1">
    <citation type="submission" date="2020-07" db="EMBL/GenBank/DDBJ databases">
        <title>Sequencing the genomes of 1000 actinobacteria strains.</title>
        <authorList>
            <person name="Klenk H.-P."/>
        </authorList>
    </citation>
    <scope>NUCLEOTIDE SEQUENCE [LARGE SCALE GENOMIC DNA]</scope>
    <source>
        <strain evidence="1 2">DSM 43814</strain>
    </source>
</reference>